<name>A0A0Y9ZQR7_PLABE</name>
<sequence>MSDNGQNETNKTKLHYNDENGQTGNISNGLLNDFTNYLKRKNEPEYPKLYLKDTRNQSNVKNPKIKNEAFIDYGLYTHIIENIVDIDDNNLPYINNEYKSYINSKNIILIIDIYVYNLFFHFKYISKNINNYYLCFNKIAYPFHFSFHNNNTCENCTLKENNNYECKQKINNDNDVIGQTKNCDTPKKCYYNKKGKNKNEFLPKILYMWCKRLKLAISIYNDNKIKHMKKKDQLKKNSENSEQDIFIYNQNSRYSVNECIKKLEEITFHSKSYDAFKNIYFISSDNKYVYSICNNILISNSNKSTKLKEKNNPNFIQNFFDEVKTKWEKKKNDKKQNLLSKENHIYDSELYNTNVTDLYLINLVKCKIEEYFKNVQIKKFWDIINVRNLIEFDYKQINKKTNNKIDSNVNSRKYNESIYEYIQIIKKTKCKKDIKTNEITKNCYKIKRNISHNNTTSDQVFEKKKLEKKYIIKDMFNNTMKDYNVNEIQIYLSNYDNIFFKIITSFYLLLNFSVEIMSILYEDLDLYSYYIFSLYEKINKYLYNDQNNIENNNFDIYQKKKDLDSDQNHSKKINCYKTYGIINNGKNDKIYTNCNSSNVHKNNKKYNFLIKVNNYFNNLSHKDIKFDSAVFVLLKLFIENKCDEEQKRCKFLDNNNNTNYEPICKRLKIEKYKEILKEIKILINYLINKNILKGKHNLNYIINVFNKYDKKIKELKHSNYVNNKYVDILKKNFLLYSLNFYEFEFFSNKYIDNYLNILDQSKSSKKIRLKIPSRIYITKALNKYVAFRKKIWDINIKLYGNCFFKPHVIDNNYIIHPNGDKNGGDKFKQVFIKITMKKIKRKQRNIYLRKLANKVYTNFKVAHNIYTSFKESGNKKFDKEINKKKHSYHNDNVCVNGEDVSLSIEYHKNGFIKKLNLIKLKLKICNIIKRKNMIYKKVIKKIKERKKAIKKSKLKNSEIYYNKFVDLFKNLKNQDITIRNSLYNMVSNINEHLNIYYSNICHCAQSDIFGNKDVEHFMKKKLEILKDGIHLYFTHENIFEFDKNYLNSQNQTNLNNEENDNCNYRNINPNSMNGNDIFTDICENNVTNNSEIKLSNTSNYSSLLFLNTNKNIKKNNFRELERIEFPFSHSFNDTKLQSCTKCHSKLDTNILRKKKKLLYNLFNLQNYYKKKKRKTNYLAYDINILKEYLYIYLKKYFDDIIVLFEYFYFYFSNNTIHSEYTDGNANNINDSAYTKIDNENKNRKHKVCFYNIFNSKCDEKNEHGVGIYSEENIYSKRSIGKEINNQDNEKNDDLIYEYFFLCSYDNFNNGSDLDNMNIKDKNKYSKHYINYIFTKKLRLFIKNDLIQFINRNINLINNNINLKIISIKRLFGTVLNNIKLSNSTNSLFIYQILYSMIIKYAKYNQNKIIKKNIMNKLYTWEWSHDANGDIEKKISFLKKKKKYLQKFGLDLASLSKDVIVFLKYITTFDSTKLDYSNMDNDDKNNVHIQKEIPSEGISYKNNIKKKRYSNYQIENTTNSFYINNNDQLDEYNINDLSLNSFFCSLSNCRDIIYLKTVFHKMIKKKKKNIITITETPESIIKWNKNKCKHVNKTKDDEEYFEQFSHIYEIIKQKSLKKYDNLKLFITIDKKKRTRKRKLDYDENLMSTNFYNDNTNIMIKKVKKYIIKFIDDNKYVFPYIFNTFDNSTNYELNSYDIINLNNNFIFFHYINNKSEYSFKNSILNYIYGYPILNVYTKNEDFQSYYIKDISNNHRTNNNIYFDQKEKGVDKSEIYQECHNKYKTKNCNDNIESNIYKEIFNQEIISTLDKQNVNVNKKMSLYSQNNNYKIQNFRAPSFQNKNCDDKYYNKQNKKYDERHIERLQKIRQKNQRKNLINIFNNVKIFNKIPLKYIHLCVISDIFKCLNLHHIIQDIVKNLYIEKLKEIQEKFFSSKNNNSNLSNILICFLFYFYSYLDIILGIRDGNFINLTNFNNFNIFNNFNDILLKGHNQTNEGNNAYMKDSNNKNKNKENYYEKSFSEDIENIKESYIYLDNELSHRNNYLWILKRKEKNVLSIPCVDEIYLKLRSDKKVKNSYQTFSTNFVQFLNLYLDYNYSFLNSAKYIDENKSQLYLFVQNEDTQNNKDLEKVYDINSVSNCDNNFFDNFLRDNNKTYMPINAYDEENENIKTDISISNIFKNIKYKNVLYNYSNISINLVESDFENYNSSLFLSKINLINSMRYCEKNICCLKNYELIKEDVEKNKDFIYSESNTLNNINDICSNKLMERIKLILDILRTQLNGILDKKKKCIINSLTSCKVNKTGLEDIKFAYYLIHLFDFEQKQANISDIYIYKNIYYSLIESLFTKNSNNTNSINCEQIIYIIFNLIKITRIIKIKNKQIRKLFKLLQKYLQNFPDFFSQIFNKIFLFIYQDTKFENKLFLKKYLNVYFNDKRIILDILNHIITSARNKKATKSLYNNKDRAYNKKTIHENFDNSSTFYDKNNECIYNGKRQEESKNMSDNDNNKNDMLNKWVNAFPLTGIQHNNNRKNRKKNRNPKKKNFSHFNYEIIKKVFLKCKNIYSSDTNSSSNGNIFKIKNIKNQNYKQYEEEKKKNIFEKIKKNKVPLAMSKGKYEGNHFIFSNDMQIKWEKNTNENIHNKKHDKNKKNMLKNKKFGDYSSDDFINNIFIQYNKNEKIDKQISMVNVNNYGLLYYNKCHDKYESSDSSLSNYTSDTLSYYSTNSSNNKDKFVFDMNDINIDNSGKLLSRLSTIDLKGIKQNEEIKYYETNDYSLYDNINKDKTNDPTCNHKNNDNYSSSEESICNNNKKNDYFYNFLNSNKKDNSFCFIKYKSYHEFNNKKRRKIKKYKRKEKKEKKKKTAVMYMPLYISIVGGLDFFLYKYYNYICETYINPYFYINTYYFEKYIRKKYKNLRKKDNYLVYDFYYYNYMFLNKFTTFDSFNSIKDKKVEINKYIKFFNFKINDKHPPDLIYMEIEKYPYINNSGKCNNYIPIYDNMQNENMLISYNGKKNELDDLIIPEKKNMSNIRLVGMEKPEEEKNSNIRNISRSINTENNGRYMNSYNTNKNGSIEFYSNLNQVNNIFKLVDDNFFYTENSLSSDDEEDRTRKKNINDIHIFKRNLFIIEYFENYFNFSLLTHMRNILLDMFENYNLNLAYINKYILINEKNDKTKDPYLDMSIMPPNFSNPKPKYYKNVCPEWSFVKLNSSRLNKIKEINYNNSINIIESQNDSYYNNALKIFFYDLPIQISMTILNPEYWKFESLKEDQTLTHIIPECVQNYLNIINNIYQKYNVDKYLIFLYDLCYIDLNINDYMYTFKLPDGLFFLFLSNIENNAIDVYKNTLFLKNTKKESNNEKRHNNIRYNYDYIFISSNYKHKENKTLHIIINDNIILYDFHIIQNHQSFNAPTKKKRDKFQTGQEWETTEGAEKIETSFIYNKTKKNTKDCQLIKLENGKNTEKNEHMFLSITENNFLKKNKIIEIKDLEKNKKEEYSITNVEENKNGEFVDEVKIEKMNKCFNSKDWGVKCGNNNNNNNDGNKMLLFKNKNPINKQISRENIYYNLKFLKDFQEKEIEKIKNIQNINDIYIKMFFTEEYLIQNTQFSEKYIKEMVKKLNRDKFLQKNTFKVMNKQNNKTTQFTVYCIIDFDTNLDENKIKNISDPNQKSIKVETQLQTWKTDSFNNHIQTKDNNVYPHDIIQGEENGNSIIIETKKMNNHTIHSFSNNSFKINENCIIEKEQLVSLLTNDTCLNDYISSQNNENKIDIHNINKNFDNDDVENINMIDIKNIYNKKKSENSTSIFNKYYMNSNRNESNEYFINRKIKGSKEKGHINRLHIKIGKIVKNNEKIKKDEKNINKLNKINKLSNDQNILVNNLVPYISRSSMDKDKIDIDNDLILGNTNGINEPVDYFLDDVATDDDEEKEIKRRKTFDNLNLEGSYEFYESEILKITKNRMNKMMSEPGKNISTPLFLIVNNLNKTLQEMKLKTASQPEVLAILNIMLKKNKITRVGGNWQPI</sequence>
<feature type="region of interest" description="Disordered" evidence="1">
    <location>
        <begin position="2518"/>
        <end position="2538"/>
    </location>
</feature>
<dbReference type="VEuPathDB" id="PlasmoDB:PBANKA_1341800"/>
<gene>
    <name evidence="2" type="ORF">PBK173_000402700</name>
</gene>
<evidence type="ECO:0000313" key="2">
    <source>
        <dbReference type="EMBL" id="CXI99192.1"/>
    </source>
</evidence>
<evidence type="ECO:0000313" key="3">
    <source>
        <dbReference type="Proteomes" id="UP000069549"/>
    </source>
</evidence>
<dbReference type="SUPFAM" id="SSF75632">
    <property type="entry name" value="Cullin homology domain"/>
    <property type="match status" value="1"/>
</dbReference>
<accession>A0A0Y9ZQR7</accession>
<feature type="region of interest" description="Disordered" evidence="1">
    <location>
        <begin position="1"/>
        <end position="24"/>
    </location>
</feature>
<proteinExistence type="predicted"/>
<evidence type="ECO:0000256" key="1">
    <source>
        <dbReference type="SAM" id="MobiDB-lite"/>
    </source>
</evidence>
<feature type="compositionally biased region" description="Basic residues" evidence="1">
    <location>
        <begin position="2523"/>
        <end position="2538"/>
    </location>
</feature>
<reference evidence="2 3" key="1">
    <citation type="submission" date="2016-02" db="EMBL/GenBank/DDBJ databases">
        <authorList>
            <consortium name="Pathogen Informatics"/>
        </authorList>
    </citation>
    <scope>NUCLEOTIDE SEQUENCE [LARGE SCALE GENOMIC DNA]</scope>
    <source>
        <strain evidence="2 3">K173</strain>
    </source>
</reference>
<dbReference type="InterPro" id="IPR036317">
    <property type="entry name" value="Cullin_homology_sf"/>
</dbReference>
<dbReference type="Proteomes" id="UP000069549">
    <property type="component" value="Chromosome 13"/>
</dbReference>
<protein>
    <submittedName>
        <fullName evidence="2">Uncharacterized protein</fullName>
    </submittedName>
</protein>
<dbReference type="EMBL" id="LT160033">
    <property type="protein sequence ID" value="CXI99192.1"/>
    <property type="molecule type" value="Genomic_DNA"/>
</dbReference>
<organism evidence="2 3">
    <name type="scientific">Plasmodium berghei</name>
    <dbReference type="NCBI Taxonomy" id="5821"/>
    <lineage>
        <taxon>Eukaryota</taxon>
        <taxon>Sar</taxon>
        <taxon>Alveolata</taxon>
        <taxon>Apicomplexa</taxon>
        <taxon>Aconoidasida</taxon>
        <taxon>Haemosporida</taxon>
        <taxon>Plasmodiidae</taxon>
        <taxon>Plasmodium</taxon>
        <taxon>Plasmodium (Vinckeia)</taxon>
    </lineage>
</organism>